<dbReference type="SUPFAM" id="SSF54631">
    <property type="entry name" value="CBS-domain pair"/>
    <property type="match status" value="1"/>
</dbReference>
<dbReference type="InterPro" id="IPR051676">
    <property type="entry name" value="UPF0053_domain"/>
</dbReference>
<dbReference type="InterPro" id="IPR044751">
    <property type="entry name" value="Ion_transp-like_CBS"/>
</dbReference>
<evidence type="ECO:0000256" key="2">
    <source>
        <dbReference type="ARBA" id="ARBA00022475"/>
    </source>
</evidence>
<evidence type="ECO:0000256" key="8">
    <source>
        <dbReference type="PROSITE-ProRule" id="PRU00703"/>
    </source>
</evidence>
<dbReference type="GO" id="GO:0050660">
    <property type="term" value="F:flavin adenine dinucleotide binding"/>
    <property type="evidence" value="ECO:0007669"/>
    <property type="project" value="InterPro"/>
</dbReference>
<accession>A0A6J4TU29</accession>
<keyword evidence="2" id="KW-1003">Cell membrane</keyword>
<evidence type="ECO:0000256" key="3">
    <source>
        <dbReference type="ARBA" id="ARBA00022692"/>
    </source>
</evidence>
<dbReference type="CDD" id="cd04590">
    <property type="entry name" value="CBS_pair_CorC_HlyC_assoc"/>
    <property type="match status" value="1"/>
</dbReference>
<dbReference type="InterPro" id="IPR016169">
    <property type="entry name" value="FAD-bd_PCMH_sub2"/>
</dbReference>
<feature type="transmembrane region" description="Helical" evidence="10">
    <location>
        <begin position="6"/>
        <end position="28"/>
    </location>
</feature>
<dbReference type="EMBL" id="CADCWE010000060">
    <property type="protein sequence ID" value="CAA9531573.1"/>
    <property type="molecule type" value="Genomic_DNA"/>
</dbReference>
<reference evidence="13" key="1">
    <citation type="submission" date="2020-02" db="EMBL/GenBank/DDBJ databases">
        <authorList>
            <person name="Meier V. D."/>
        </authorList>
    </citation>
    <scope>NUCLEOTIDE SEQUENCE</scope>
    <source>
        <strain evidence="13">AVDCRST_MAG73</strain>
    </source>
</reference>
<evidence type="ECO:0000256" key="9">
    <source>
        <dbReference type="PROSITE-ProRule" id="PRU01193"/>
    </source>
</evidence>
<dbReference type="InterPro" id="IPR005170">
    <property type="entry name" value="Transptr-assoc_dom"/>
</dbReference>
<dbReference type="InterPro" id="IPR002550">
    <property type="entry name" value="CNNM"/>
</dbReference>
<dbReference type="Pfam" id="PF01595">
    <property type="entry name" value="CNNM"/>
    <property type="match status" value="1"/>
</dbReference>
<dbReference type="PROSITE" id="PS51846">
    <property type="entry name" value="CNNM"/>
    <property type="match status" value="1"/>
</dbReference>
<organism evidence="13">
    <name type="scientific">uncultured Thermomicrobiales bacterium</name>
    <dbReference type="NCBI Taxonomy" id="1645740"/>
    <lineage>
        <taxon>Bacteria</taxon>
        <taxon>Pseudomonadati</taxon>
        <taxon>Thermomicrobiota</taxon>
        <taxon>Thermomicrobia</taxon>
        <taxon>Thermomicrobiales</taxon>
        <taxon>environmental samples</taxon>
    </lineage>
</organism>
<dbReference type="AlphaFoldDB" id="A0A6J4TU29"/>
<feature type="domain" description="CBS" evidence="11">
    <location>
        <begin position="219"/>
        <end position="278"/>
    </location>
</feature>
<evidence type="ECO:0000256" key="10">
    <source>
        <dbReference type="SAM" id="Phobius"/>
    </source>
</evidence>
<evidence type="ECO:0000259" key="12">
    <source>
        <dbReference type="PROSITE" id="PS51846"/>
    </source>
</evidence>
<keyword evidence="6 8" id="KW-0129">CBS domain</keyword>
<dbReference type="Gene3D" id="3.30.465.10">
    <property type="match status" value="1"/>
</dbReference>
<feature type="transmembrane region" description="Helical" evidence="10">
    <location>
        <begin position="58"/>
        <end position="83"/>
    </location>
</feature>
<dbReference type="InterPro" id="IPR046342">
    <property type="entry name" value="CBS_dom_sf"/>
</dbReference>
<dbReference type="PANTHER" id="PTHR43099:SF5">
    <property type="entry name" value="HLYC_CORC FAMILY TRANSPORTER"/>
    <property type="match status" value="1"/>
</dbReference>
<keyword evidence="7 9" id="KW-0472">Membrane</keyword>
<evidence type="ECO:0000259" key="11">
    <source>
        <dbReference type="PROSITE" id="PS51371"/>
    </source>
</evidence>
<dbReference type="SUPFAM" id="SSF56176">
    <property type="entry name" value="FAD-binding/transporter-associated domain-like"/>
    <property type="match status" value="1"/>
</dbReference>
<gene>
    <name evidence="13" type="ORF">AVDCRST_MAG73-1001</name>
</gene>
<evidence type="ECO:0000256" key="4">
    <source>
        <dbReference type="ARBA" id="ARBA00022737"/>
    </source>
</evidence>
<evidence type="ECO:0000313" key="13">
    <source>
        <dbReference type="EMBL" id="CAA9531573.1"/>
    </source>
</evidence>
<dbReference type="PROSITE" id="PS51371">
    <property type="entry name" value="CBS"/>
    <property type="match status" value="2"/>
</dbReference>
<feature type="transmembrane region" description="Helical" evidence="10">
    <location>
        <begin position="103"/>
        <end position="123"/>
    </location>
</feature>
<proteinExistence type="predicted"/>
<dbReference type="Gene3D" id="3.10.580.10">
    <property type="entry name" value="CBS-domain"/>
    <property type="match status" value="1"/>
</dbReference>
<keyword evidence="5 9" id="KW-1133">Transmembrane helix</keyword>
<dbReference type="InterPro" id="IPR036318">
    <property type="entry name" value="FAD-bd_PCMH-like_sf"/>
</dbReference>
<protein>
    <submittedName>
        <fullName evidence="13">Hemolysins and related proteins containing CBS domains</fullName>
    </submittedName>
</protein>
<dbReference type="PANTHER" id="PTHR43099">
    <property type="entry name" value="UPF0053 PROTEIN YRKA"/>
    <property type="match status" value="1"/>
</dbReference>
<comment type="subcellular location">
    <subcellularLocation>
        <location evidence="1">Cell membrane</location>
        <topology evidence="1">Multi-pass membrane protein</topology>
    </subcellularLocation>
</comment>
<keyword evidence="3 9" id="KW-0812">Transmembrane</keyword>
<evidence type="ECO:0000256" key="1">
    <source>
        <dbReference type="ARBA" id="ARBA00004651"/>
    </source>
</evidence>
<evidence type="ECO:0000256" key="6">
    <source>
        <dbReference type="ARBA" id="ARBA00023122"/>
    </source>
</evidence>
<dbReference type="SMART" id="SM01091">
    <property type="entry name" value="CorC_HlyC"/>
    <property type="match status" value="1"/>
</dbReference>
<dbReference type="GO" id="GO:0005886">
    <property type="term" value="C:plasma membrane"/>
    <property type="evidence" value="ECO:0007669"/>
    <property type="project" value="UniProtKB-SubCell"/>
</dbReference>
<evidence type="ECO:0000256" key="5">
    <source>
        <dbReference type="ARBA" id="ARBA00022989"/>
    </source>
</evidence>
<feature type="domain" description="CBS" evidence="11">
    <location>
        <begin position="283"/>
        <end position="339"/>
    </location>
</feature>
<dbReference type="Pfam" id="PF03471">
    <property type="entry name" value="CorC_HlyC"/>
    <property type="match status" value="1"/>
</dbReference>
<feature type="domain" description="CNNM transmembrane" evidence="12">
    <location>
        <begin position="1"/>
        <end position="200"/>
    </location>
</feature>
<name>A0A6J4TU29_9BACT</name>
<keyword evidence="4" id="KW-0677">Repeat</keyword>
<dbReference type="InterPro" id="IPR000644">
    <property type="entry name" value="CBS_dom"/>
</dbReference>
<sequence>MRVTFEIVVVLLLIVANGLFSLAETSVVSSRKSRLQQRAGGGDAAAGRALALAEDPNVFLATVQVGITLIGILSGALGGATVARSLADLLDGVPGVGRYADTVALVLVVLVITYLSLVVGELVPKRIALNNPEGVAARVSGPMRGLSAVTSPVVGLLGASTDAVLRLLGVRPSGEPPVTEAEVGVLLEQGAQAGVFDPAERAMVGRVFALADDRVAALMTPRPAVVWLDLDDPPEAQRRTMAESVFSRFPVGRGDLDHVVGVVRAKDLLADSLTGRPVAPEERLRPPLVVPEGLSALRLLEGFRQAGEHLALVVDEYGGTAGLVTIEDVLEAIVGDLPSTGEPGDAGAVRRDDGSWLLDGALPIARFADVLESAPPPEEDGDYETLGGFVLARLGRIPAAGTRFDWEGWRFEVVDMDGNRVDKVLATATSGAGVTGSTAEDATDGPS</sequence>
<dbReference type="Pfam" id="PF00571">
    <property type="entry name" value="CBS"/>
    <property type="match status" value="2"/>
</dbReference>
<evidence type="ECO:0000256" key="7">
    <source>
        <dbReference type="ARBA" id="ARBA00023136"/>
    </source>
</evidence>